<dbReference type="EMBL" id="UZAD01006186">
    <property type="protein sequence ID" value="VDN87766.1"/>
    <property type="molecule type" value="Genomic_DNA"/>
</dbReference>
<evidence type="ECO:0000256" key="1">
    <source>
        <dbReference type="SAM" id="MobiDB-lite"/>
    </source>
</evidence>
<keyword evidence="2" id="KW-1133">Transmembrane helix</keyword>
<evidence type="ECO:0000313" key="5">
    <source>
        <dbReference type="WBParaSite" id="BPAG_0000661301-mRNA-1"/>
    </source>
</evidence>
<evidence type="ECO:0000313" key="4">
    <source>
        <dbReference type="Proteomes" id="UP000278627"/>
    </source>
</evidence>
<name>A0A0N4TEH5_BRUPA</name>
<dbReference type="AlphaFoldDB" id="A0A0N4TEH5"/>
<evidence type="ECO:0000313" key="3">
    <source>
        <dbReference type="EMBL" id="VDN87766.1"/>
    </source>
</evidence>
<keyword evidence="4" id="KW-1185">Reference proteome</keyword>
<keyword evidence="2" id="KW-0472">Membrane</keyword>
<reference evidence="5" key="1">
    <citation type="submission" date="2017-02" db="UniProtKB">
        <authorList>
            <consortium name="WormBaseParasite"/>
        </authorList>
    </citation>
    <scope>IDENTIFICATION</scope>
</reference>
<feature type="region of interest" description="Disordered" evidence="1">
    <location>
        <begin position="39"/>
        <end position="60"/>
    </location>
</feature>
<evidence type="ECO:0000256" key="2">
    <source>
        <dbReference type="SAM" id="Phobius"/>
    </source>
</evidence>
<gene>
    <name evidence="3" type="ORF">BPAG_LOCUS6580</name>
</gene>
<accession>A0A0N4TEH5</accession>
<organism evidence="5">
    <name type="scientific">Brugia pahangi</name>
    <name type="common">Filarial nematode worm</name>
    <dbReference type="NCBI Taxonomy" id="6280"/>
    <lineage>
        <taxon>Eukaryota</taxon>
        <taxon>Metazoa</taxon>
        <taxon>Ecdysozoa</taxon>
        <taxon>Nematoda</taxon>
        <taxon>Chromadorea</taxon>
        <taxon>Rhabditida</taxon>
        <taxon>Spirurina</taxon>
        <taxon>Spiruromorpha</taxon>
        <taxon>Filarioidea</taxon>
        <taxon>Onchocercidae</taxon>
        <taxon>Brugia</taxon>
    </lineage>
</organism>
<dbReference type="Proteomes" id="UP000278627">
    <property type="component" value="Unassembled WGS sequence"/>
</dbReference>
<reference evidence="3 4" key="2">
    <citation type="submission" date="2018-11" db="EMBL/GenBank/DDBJ databases">
        <authorList>
            <consortium name="Pathogen Informatics"/>
        </authorList>
    </citation>
    <scope>NUCLEOTIDE SEQUENCE [LARGE SCALE GENOMIC DNA]</scope>
</reference>
<dbReference type="WBParaSite" id="BPAG_0000661301-mRNA-1">
    <property type="protein sequence ID" value="BPAG_0000661301-mRNA-1"/>
    <property type="gene ID" value="BPAG_0000661301"/>
</dbReference>
<keyword evidence="2" id="KW-0812">Transmembrane</keyword>
<sequence length="127" mass="14542">MLSMNRVAEHLEKQEGREDESKLLREFFTQQPIQQAIKSNSISHMNAKTTEPKPTTSTDLSSVITDYNDSKMLPVTRIQGDLKIVKVNKCNDTYLVSISFLFTSLSPSLPLSLSLIKFYFSFYKKKN</sequence>
<proteinExistence type="predicted"/>
<dbReference type="STRING" id="6280.A0A0N4TEH5"/>
<protein>
    <submittedName>
        <fullName evidence="3 5">Uncharacterized protein</fullName>
    </submittedName>
</protein>
<feature type="transmembrane region" description="Helical" evidence="2">
    <location>
        <begin position="94"/>
        <end position="120"/>
    </location>
</feature>